<evidence type="ECO:0000256" key="6">
    <source>
        <dbReference type="ARBA" id="ARBA00012742"/>
    </source>
</evidence>
<dbReference type="GO" id="GO:0046872">
    <property type="term" value="F:metal ion binding"/>
    <property type="evidence" value="ECO:0007669"/>
    <property type="project" value="UniProtKB-KW"/>
</dbReference>
<dbReference type="GO" id="GO:0016554">
    <property type="term" value="P:cytidine to uridine editing"/>
    <property type="evidence" value="ECO:0007669"/>
    <property type="project" value="TreeGrafter"/>
</dbReference>
<evidence type="ECO:0000256" key="18">
    <source>
        <dbReference type="SAM" id="Phobius"/>
    </source>
</evidence>
<dbReference type="GO" id="GO:0004126">
    <property type="term" value="F:cytidine deaminase activity"/>
    <property type="evidence" value="ECO:0007669"/>
    <property type="project" value="TreeGrafter"/>
</dbReference>
<evidence type="ECO:0000256" key="14">
    <source>
        <dbReference type="ARBA" id="ARBA00050382"/>
    </source>
</evidence>
<feature type="region of interest" description="Disordered" evidence="17">
    <location>
        <begin position="108"/>
        <end position="145"/>
    </location>
</feature>
<dbReference type="GO" id="GO:0016020">
    <property type="term" value="C:membrane"/>
    <property type="evidence" value="ECO:0007669"/>
    <property type="project" value="UniProtKB-SubCell"/>
</dbReference>
<dbReference type="OrthoDB" id="8841220at2759"/>
<comment type="function">
    <text evidence="15">Probable C to U editing enzyme whose physiological substrate is not yet known. Does not display detectable apoB mRNA editing. Has a low intrinsic cytidine deaminase activity. May play a role in the epigenetic regulation of gene expression through the process of active DNA demethylation.</text>
</comment>
<evidence type="ECO:0000256" key="4">
    <source>
        <dbReference type="ARBA" id="ARBA00007524"/>
    </source>
</evidence>
<keyword evidence="8 18" id="KW-0812">Transmembrane</keyword>
<dbReference type="SUPFAM" id="SSF53927">
    <property type="entry name" value="Cytidine deaminase-like"/>
    <property type="match status" value="1"/>
</dbReference>
<dbReference type="EC" id="3.5.4.36" evidence="6"/>
<dbReference type="InterPro" id="IPR050610">
    <property type="entry name" value="APOBEC_Cyt_Deaminase"/>
</dbReference>
<evidence type="ECO:0000313" key="21">
    <source>
        <dbReference type="RefSeq" id="XP_005428968.2"/>
    </source>
</evidence>
<comment type="cofactor">
    <cofactor evidence="1">
        <name>Zn(2+)</name>
        <dbReference type="ChEBI" id="CHEBI:29105"/>
    </cofactor>
</comment>
<dbReference type="InParanoid" id="A0A6I9HTG6"/>
<evidence type="ECO:0000256" key="17">
    <source>
        <dbReference type="SAM" id="MobiDB-lite"/>
    </source>
</evidence>
<dbReference type="Proteomes" id="UP000504602">
    <property type="component" value="Unplaced"/>
</dbReference>
<dbReference type="FunFam" id="1.20.1260.100:FF:000001">
    <property type="entry name" value="translocator protein 2"/>
    <property type="match status" value="1"/>
</dbReference>
<name>A0A6I9HTG6_GEOFO</name>
<dbReference type="PANTHER" id="PTHR13857:SF4">
    <property type="entry name" value="C-U-EDITING ENZYME APOBEC-2"/>
    <property type="match status" value="1"/>
</dbReference>
<evidence type="ECO:0000256" key="13">
    <source>
        <dbReference type="ARBA" id="ARBA00023136"/>
    </source>
</evidence>
<organism evidence="20 21">
    <name type="scientific">Geospiza fortis</name>
    <name type="common">Medium ground-finch</name>
    <dbReference type="NCBI Taxonomy" id="48883"/>
    <lineage>
        <taxon>Eukaryota</taxon>
        <taxon>Metazoa</taxon>
        <taxon>Chordata</taxon>
        <taxon>Craniata</taxon>
        <taxon>Vertebrata</taxon>
        <taxon>Euteleostomi</taxon>
        <taxon>Archelosauria</taxon>
        <taxon>Archosauria</taxon>
        <taxon>Dinosauria</taxon>
        <taxon>Saurischia</taxon>
        <taxon>Theropoda</taxon>
        <taxon>Coelurosauria</taxon>
        <taxon>Aves</taxon>
        <taxon>Neognathae</taxon>
        <taxon>Neoaves</taxon>
        <taxon>Telluraves</taxon>
        <taxon>Australaves</taxon>
        <taxon>Passeriformes</taxon>
        <taxon>Thraupidae</taxon>
        <taxon>Geospiza</taxon>
    </lineage>
</organism>
<comment type="similarity">
    <text evidence="4">Belongs to the TspO/BZRP family.</text>
</comment>
<evidence type="ECO:0000256" key="7">
    <source>
        <dbReference type="ARBA" id="ARBA00022664"/>
    </source>
</evidence>
<comment type="similarity">
    <text evidence="3">Belongs to the cytidine and deoxycytidylate deaminase family.</text>
</comment>
<evidence type="ECO:0000256" key="5">
    <source>
        <dbReference type="ARBA" id="ARBA00011881"/>
    </source>
</evidence>
<keyword evidence="12 18" id="KW-1133">Transmembrane helix</keyword>
<dbReference type="InterPro" id="IPR038330">
    <property type="entry name" value="TspO/MBR-related_sf"/>
</dbReference>
<dbReference type="KEGG" id="gfr:102037074"/>
<evidence type="ECO:0000313" key="20">
    <source>
        <dbReference type="Proteomes" id="UP000504602"/>
    </source>
</evidence>
<dbReference type="Gene3D" id="3.40.140.10">
    <property type="entry name" value="Cytidine Deaminase, domain 2"/>
    <property type="match status" value="1"/>
</dbReference>
<evidence type="ECO:0000256" key="8">
    <source>
        <dbReference type="ARBA" id="ARBA00022692"/>
    </source>
</evidence>
<keyword evidence="9" id="KW-0479">Metal-binding</keyword>
<keyword evidence="20" id="KW-1185">Reference proteome</keyword>
<feature type="transmembrane region" description="Helical" evidence="18">
    <location>
        <begin position="6"/>
        <end position="23"/>
    </location>
</feature>
<dbReference type="GeneID" id="102037074"/>
<dbReference type="Gene3D" id="1.20.1260.100">
    <property type="entry name" value="TspO/MBR protein"/>
    <property type="match status" value="1"/>
</dbReference>
<dbReference type="InterPro" id="IPR016193">
    <property type="entry name" value="Cytidine_deaminase-like"/>
</dbReference>
<evidence type="ECO:0000256" key="2">
    <source>
        <dbReference type="ARBA" id="ARBA00004141"/>
    </source>
</evidence>
<dbReference type="PANTHER" id="PTHR13857">
    <property type="entry name" value="MRNA EDITING ENZYME"/>
    <property type="match status" value="1"/>
</dbReference>
<dbReference type="RefSeq" id="XP_005428968.2">
    <property type="nucleotide sequence ID" value="XM_005428911.3"/>
</dbReference>
<protein>
    <recommendedName>
        <fullName evidence="6">mRNA(cytosine(6666)) deaminase</fullName>
        <ecNumber evidence="6">3.5.4.36</ecNumber>
    </recommendedName>
    <alternativeName>
        <fullName evidence="16">mRNA(cytosine(6666)) deaminase 2</fullName>
    </alternativeName>
</protein>
<dbReference type="FunFam" id="3.40.140.10:FF:000031">
    <property type="entry name" value="Probable C-&gt;U-editing enzyme APOBEC-2"/>
    <property type="match status" value="1"/>
</dbReference>
<dbReference type="AlphaFoldDB" id="A0A6I9HTG6"/>
<keyword evidence="10" id="KW-0378">Hydrolase</keyword>
<accession>A0A6I9HTG6</accession>
<comment type="subcellular location">
    <subcellularLocation>
        <location evidence="2">Membrane</location>
        <topology evidence="2">Multi-pass membrane protein</topology>
    </subcellularLocation>
</comment>
<reference evidence="21" key="1">
    <citation type="submission" date="2025-08" db="UniProtKB">
        <authorList>
            <consortium name="RefSeq"/>
        </authorList>
    </citation>
    <scope>IDENTIFICATION</scope>
</reference>
<feature type="transmembrane region" description="Helical" evidence="18">
    <location>
        <begin position="44"/>
        <end position="65"/>
    </location>
</feature>
<feature type="domain" description="CMP/dCMP-type deaminase" evidence="19">
    <location>
        <begin position="177"/>
        <end position="280"/>
    </location>
</feature>
<dbReference type="Pfam" id="PF18772">
    <property type="entry name" value="APOBEC2"/>
    <property type="match status" value="1"/>
</dbReference>
<comment type="catalytic activity">
    <reaction evidence="14">
        <text>cytidine(6666) in apoB mRNA + H2O + H(+) = uridine(6666) in apoB mRNA + NH4(+)</text>
        <dbReference type="Rhea" id="RHEA:21772"/>
        <dbReference type="Rhea" id="RHEA-COMP:13888"/>
        <dbReference type="Rhea" id="RHEA-COMP:13889"/>
        <dbReference type="ChEBI" id="CHEBI:15377"/>
        <dbReference type="ChEBI" id="CHEBI:15378"/>
        <dbReference type="ChEBI" id="CHEBI:28938"/>
        <dbReference type="ChEBI" id="CHEBI:65315"/>
        <dbReference type="ChEBI" id="CHEBI:82748"/>
        <dbReference type="EC" id="3.5.4.36"/>
    </reaction>
</comment>
<evidence type="ECO:0000256" key="3">
    <source>
        <dbReference type="ARBA" id="ARBA00006576"/>
    </source>
</evidence>
<dbReference type="GO" id="GO:0006397">
    <property type="term" value="P:mRNA processing"/>
    <property type="evidence" value="ECO:0007669"/>
    <property type="project" value="UniProtKB-KW"/>
</dbReference>
<keyword evidence="7" id="KW-0507">mRNA processing</keyword>
<evidence type="ECO:0000256" key="16">
    <source>
        <dbReference type="ARBA" id="ARBA00076258"/>
    </source>
</evidence>
<keyword evidence="13 18" id="KW-0472">Membrane</keyword>
<comment type="subunit">
    <text evidence="5">Homotetramer.</text>
</comment>
<dbReference type="PROSITE" id="PS51747">
    <property type="entry name" value="CYT_DCMP_DEAMINASES_2"/>
    <property type="match status" value="1"/>
</dbReference>
<dbReference type="Pfam" id="PF03073">
    <property type="entry name" value="TspO_MBR"/>
    <property type="match status" value="1"/>
</dbReference>
<evidence type="ECO:0000256" key="12">
    <source>
        <dbReference type="ARBA" id="ARBA00022989"/>
    </source>
</evidence>
<dbReference type="InterPro" id="IPR004307">
    <property type="entry name" value="TspO_MBR"/>
</dbReference>
<proteinExistence type="inferred from homology"/>
<evidence type="ECO:0000259" key="19">
    <source>
        <dbReference type="PROSITE" id="PS51747"/>
    </source>
</evidence>
<evidence type="ECO:0000256" key="10">
    <source>
        <dbReference type="ARBA" id="ARBA00022801"/>
    </source>
</evidence>
<gene>
    <name evidence="21" type="primary">APOBEC2</name>
</gene>
<dbReference type="CTD" id="10930"/>
<dbReference type="CDD" id="cd15904">
    <property type="entry name" value="TSPO_MBR"/>
    <property type="match status" value="1"/>
</dbReference>
<evidence type="ECO:0000256" key="15">
    <source>
        <dbReference type="ARBA" id="ARBA00059767"/>
    </source>
</evidence>
<dbReference type="GO" id="GO:0005634">
    <property type="term" value="C:nucleus"/>
    <property type="evidence" value="ECO:0007669"/>
    <property type="project" value="TreeGrafter"/>
</dbReference>
<dbReference type="InterPro" id="IPR002125">
    <property type="entry name" value="CMP_dCMP_dom"/>
</dbReference>
<evidence type="ECO:0000256" key="9">
    <source>
        <dbReference type="ARBA" id="ARBA00022723"/>
    </source>
</evidence>
<dbReference type="GO" id="GO:0005737">
    <property type="term" value="C:cytoplasm"/>
    <property type="evidence" value="ECO:0007669"/>
    <property type="project" value="TreeGrafter"/>
</dbReference>
<evidence type="ECO:0000256" key="1">
    <source>
        <dbReference type="ARBA" id="ARBA00001947"/>
    </source>
</evidence>
<evidence type="ECO:0000256" key="11">
    <source>
        <dbReference type="ARBA" id="ARBA00022833"/>
    </source>
</evidence>
<dbReference type="GO" id="GO:0003723">
    <property type="term" value="F:RNA binding"/>
    <property type="evidence" value="ECO:0007669"/>
    <property type="project" value="TreeGrafter"/>
</dbReference>
<sequence length="336" mass="38557">MWAYTVGFTVLPHVGGFLGWFLNRKEIPAWYEKLKKPSWCPSRRVFPVAWTMLYTGMGYASYLVWNDLGGCSSKAIVPMGLYGAQLVLNWAWPPLFFGAHNLSMRPQLGPSVPGKMAEKQEEPSNAQNGEPDNAEEGEGKKKKVKREDLPPFEIVTGERLPAIFFKFQFRNVEYSSGRNKTFLCYVVETQGKEPVTSRGYLEDEHAAAHAEMAFFNTILPTCQAGARHDVTWYVSSSPCVTCAQRICEALRKNKGLRLTIMVGRLFMWEEPEMQAALRSMKEAGCKLRIMKPQDFEYVWKNFVEQEEGEEAKSFVPWEDIQENFQYYEEKLAEILH</sequence>
<keyword evidence="11" id="KW-0862">Zinc</keyword>